<keyword evidence="16" id="KW-0460">Magnesium</keyword>
<dbReference type="InterPro" id="IPR011640">
    <property type="entry name" value="Fe2_transport_prot_B_C"/>
</dbReference>
<evidence type="ECO:0000256" key="5">
    <source>
        <dbReference type="ARBA" id="ARBA00022496"/>
    </source>
</evidence>
<evidence type="ECO:0000256" key="16">
    <source>
        <dbReference type="PIRSR" id="PIRSR603373-2"/>
    </source>
</evidence>
<feature type="binding site" evidence="15">
    <location>
        <begin position="110"/>
        <end position="113"/>
    </location>
    <ligand>
        <name>GTP</name>
        <dbReference type="ChEBI" id="CHEBI:37565"/>
        <label>1</label>
    </ligand>
</feature>
<feature type="binding site" evidence="16">
    <location>
        <position position="20"/>
    </location>
    <ligand>
        <name>Mg(2+)</name>
        <dbReference type="ChEBI" id="CHEBI:18420"/>
        <label>2</label>
    </ligand>
</feature>
<dbReference type="InterPro" id="IPR003373">
    <property type="entry name" value="Fe2_transport_prot-B"/>
</dbReference>
<feature type="binding site" evidence="16">
    <location>
        <position position="19"/>
    </location>
    <ligand>
        <name>Mg(2+)</name>
        <dbReference type="ChEBI" id="CHEBI:18420"/>
        <label>2</label>
    </ligand>
</feature>
<dbReference type="NCBIfam" id="TIGR00437">
    <property type="entry name" value="feoB"/>
    <property type="match status" value="1"/>
</dbReference>
<accession>A0A919VHJ3</accession>
<dbReference type="SUPFAM" id="SSF52540">
    <property type="entry name" value="P-loop containing nucleoside triphosphate hydrolases"/>
    <property type="match status" value="1"/>
</dbReference>
<keyword evidence="12 15" id="KW-0342">GTP-binding</keyword>
<keyword evidence="6" id="KW-0997">Cell inner membrane</keyword>
<evidence type="ECO:0000256" key="6">
    <source>
        <dbReference type="ARBA" id="ARBA00022519"/>
    </source>
</evidence>
<dbReference type="InterPro" id="IPR011642">
    <property type="entry name" value="Gate_dom"/>
</dbReference>
<comment type="caution">
    <text evidence="17">Lacks conserved residue(s) required for the propagation of feature annotation.</text>
</comment>
<reference evidence="19" key="1">
    <citation type="submission" date="2021-03" db="EMBL/GenBank/DDBJ databases">
        <title>Taxonomic study of Clostridium polyendosporum from meadow-gley soil under rice.</title>
        <authorList>
            <person name="Kobayashi H."/>
            <person name="Tanizawa Y."/>
            <person name="Yagura M."/>
        </authorList>
    </citation>
    <scope>NUCLEOTIDE SEQUENCE</scope>
    <source>
        <strain evidence="19">JCM 30710</strain>
    </source>
</reference>
<evidence type="ECO:0000256" key="4">
    <source>
        <dbReference type="ARBA" id="ARBA00022475"/>
    </source>
</evidence>
<dbReference type="GO" id="GO:0005525">
    <property type="term" value="F:GTP binding"/>
    <property type="evidence" value="ECO:0007669"/>
    <property type="project" value="UniProtKB-KW"/>
</dbReference>
<feature type="binding site" evidence="16">
    <location>
        <position position="23"/>
    </location>
    <ligand>
        <name>Mg(2+)</name>
        <dbReference type="ChEBI" id="CHEBI:18420"/>
        <label>2</label>
    </ligand>
</feature>
<evidence type="ECO:0000313" key="20">
    <source>
        <dbReference type="Proteomes" id="UP000679179"/>
    </source>
</evidence>
<evidence type="ECO:0000256" key="1">
    <source>
        <dbReference type="ARBA" id="ARBA00003926"/>
    </source>
</evidence>
<evidence type="ECO:0000256" key="13">
    <source>
        <dbReference type="ARBA" id="ARBA00023136"/>
    </source>
</evidence>
<feature type="domain" description="FeoB-type G" evidence="18">
    <location>
        <begin position="1"/>
        <end position="159"/>
    </location>
</feature>
<evidence type="ECO:0000259" key="18">
    <source>
        <dbReference type="PROSITE" id="PS51711"/>
    </source>
</evidence>
<keyword evidence="8 15" id="KW-0547">Nucleotide-binding</keyword>
<dbReference type="PROSITE" id="PS51711">
    <property type="entry name" value="G_FEOB"/>
    <property type="match status" value="1"/>
</dbReference>
<keyword evidence="13 17" id="KW-0472">Membrane</keyword>
<dbReference type="InterPro" id="IPR027417">
    <property type="entry name" value="P-loop_NTPase"/>
</dbReference>
<dbReference type="NCBIfam" id="TIGR00231">
    <property type="entry name" value="small_GTP"/>
    <property type="match status" value="1"/>
</dbReference>
<dbReference type="Pfam" id="PF07664">
    <property type="entry name" value="FeoB_C"/>
    <property type="match status" value="1"/>
</dbReference>
<evidence type="ECO:0000256" key="14">
    <source>
        <dbReference type="NCBIfam" id="TIGR00437"/>
    </source>
</evidence>
<feature type="binding site" evidence="15">
    <location>
        <begin position="33"/>
        <end position="37"/>
    </location>
    <ligand>
        <name>GTP</name>
        <dbReference type="ChEBI" id="CHEBI:37565"/>
        <label>1</label>
    </ligand>
</feature>
<keyword evidence="9 17" id="KW-1133">Transmembrane helix</keyword>
<feature type="transmembrane region" description="Helical" evidence="17">
    <location>
        <begin position="313"/>
        <end position="336"/>
    </location>
</feature>
<evidence type="ECO:0000313" key="19">
    <source>
        <dbReference type="EMBL" id="GIM30317.1"/>
    </source>
</evidence>
<dbReference type="PANTHER" id="PTHR43185:SF1">
    <property type="entry name" value="FE(2+) TRANSPORTER FEOB"/>
    <property type="match status" value="1"/>
</dbReference>
<keyword evidence="11" id="KW-0406">Ion transport</keyword>
<comment type="caution">
    <text evidence="19">The sequence shown here is derived from an EMBL/GenBank/DDBJ whole genome shotgun (WGS) entry which is preliminary data.</text>
</comment>
<comment type="function">
    <text evidence="1 17">Probable transporter of a GTP-driven Fe(2+) uptake system.</text>
</comment>
<feature type="transmembrane region" description="Helical" evidence="17">
    <location>
        <begin position="437"/>
        <end position="455"/>
    </location>
</feature>
<feature type="binding site" evidence="15">
    <location>
        <begin position="50"/>
        <end position="53"/>
    </location>
    <ligand>
        <name>GTP</name>
        <dbReference type="ChEBI" id="CHEBI:37565"/>
        <label>1</label>
    </ligand>
</feature>
<keyword evidence="5 17" id="KW-0410">Iron transport</keyword>
<keyword evidence="3 17" id="KW-0813">Transport</keyword>
<keyword evidence="4" id="KW-1003">Cell membrane</keyword>
<comment type="similarity">
    <text evidence="17">Belongs to the TRAFAC class TrmE-Era-EngA-EngB-Septin-like GTPase superfamily. FeoB GTPase (TC 9.A.8) family.</text>
</comment>
<sequence length="588" mass="65723">MTTIALLGNPNVGKTTLFNALTGSNQYVGNWPGVTVEKKEGRFNNIKIIDLPGIYAMDTFSHEEKVAKDFLENDDVDLIVNIVDASNLDRNLYLTMQLKQFKKPIVLVLNMMDVAEKKGFKIDYDKLGKLLKVSVIPIIASKNKGIDEVKDILSKDDFICNIDDNDYYFNNEKETYSYIEHIINKCRISKSDDTSTVTDKIDRLLLHPILAYPLFIGIMMFIFQFTFSWVGQPLSDLMDGYLNDSLMPFVSNLLSNTSPWFQSLIVDGILAGVGGIMVLLPIILALFIGISILEDSGYMSRVAFIMDKLMRKLGLSGKAFIPMIVGFGCSVPAIMSARTLESEKDRKLTALLVPLMSCNARLPVYAVFASIFFASHKGLVVASLYFLGIAVAFILGLLFKNTIFKKDEEPFIIELPQYKRPELKNIIKNTWDKGREFLKKAGTIIFAMSVVIWLLQNYNFSGQVDNVSESLLYNIGSFLAPVFEPVGFGNWEAAVSLLTGIMAKETVLASMEVIYAGDLTNILPLHFTALSAYSFMVFVLLYTPCTSAIGAMKKEYGTKLTIFSVFYQLVLAWIGSFLVFSIGSLFLQ</sequence>
<dbReference type="GO" id="GO:0005886">
    <property type="term" value="C:plasma membrane"/>
    <property type="evidence" value="ECO:0007669"/>
    <property type="project" value="UniProtKB-SubCell"/>
</dbReference>
<feature type="transmembrane region" description="Helical" evidence="17">
    <location>
        <begin position="269"/>
        <end position="293"/>
    </location>
</feature>
<feature type="binding site" evidence="16">
    <location>
        <position position="22"/>
    </location>
    <ligand>
        <name>Mg(2+)</name>
        <dbReference type="ChEBI" id="CHEBI:18420"/>
        <label>1</label>
    </ligand>
</feature>
<keyword evidence="10 17" id="KW-0408">Iron</keyword>
<feature type="binding site" evidence="15">
    <location>
        <begin position="8"/>
        <end position="15"/>
    </location>
    <ligand>
        <name>GTP</name>
        <dbReference type="ChEBI" id="CHEBI:37565"/>
        <label>1</label>
    </ligand>
</feature>
<keyword evidence="16" id="KW-0479">Metal-binding</keyword>
<evidence type="ECO:0000256" key="7">
    <source>
        <dbReference type="ARBA" id="ARBA00022692"/>
    </source>
</evidence>
<evidence type="ECO:0000256" key="11">
    <source>
        <dbReference type="ARBA" id="ARBA00023065"/>
    </source>
</evidence>
<evidence type="ECO:0000256" key="12">
    <source>
        <dbReference type="ARBA" id="ARBA00023134"/>
    </source>
</evidence>
<dbReference type="FunFam" id="3.40.50.300:FF:000426">
    <property type="entry name" value="Ferrous iron transport protein B"/>
    <property type="match status" value="1"/>
</dbReference>
<dbReference type="InterPro" id="IPR050860">
    <property type="entry name" value="FeoB_GTPase"/>
</dbReference>
<dbReference type="RefSeq" id="WP_212904994.1">
    <property type="nucleotide sequence ID" value="NZ_BOPZ01000033.1"/>
</dbReference>
<protein>
    <recommendedName>
        <fullName evidence="14 17">Ferrous iron transport protein B</fullName>
    </recommendedName>
</protein>
<gene>
    <name evidence="19" type="primary">feoB_2</name>
    <name evidence="19" type="ORF">CPJCM30710_29830</name>
</gene>
<dbReference type="InterPro" id="IPR030389">
    <property type="entry name" value="G_FEOB_dom"/>
</dbReference>
<evidence type="ECO:0000256" key="10">
    <source>
        <dbReference type="ARBA" id="ARBA00023004"/>
    </source>
</evidence>
<evidence type="ECO:0000256" key="8">
    <source>
        <dbReference type="ARBA" id="ARBA00022741"/>
    </source>
</evidence>
<feature type="transmembrane region" description="Helical" evidence="17">
    <location>
        <begin position="565"/>
        <end position="587"/>
    </location>
</feature>
<dbReference type="Gene3D" id="3.40.50.300">
    <property type="entry name" value="P-loop containing nucleotide triphosphate hydrolases"/>
    <property type="match status" value="1"/>
</dbReference>
<evidence type="ECO:0000256" key="9">
    <source>
        <dbReference type="ARBA" id="ARBA00022989"/>
    </source>
</evidence>
<dbReference type="EMBL" id="BOPZ01000033">
    <property type="protein sequence ID" value="GIM30317.1"/>
    <property type="molecule type" value="Genomic_DNA"/>
</dbReference>
<evidence type="ECO:0000256" key="17">
    <source>
        <dbReference type="RuleBase" id="RU362098"/>
    </source>
</evidence>
<name>A0A919VHJ3_9CLOT</name>
<evidence type="ECO:0000256" key="2">
    <source>
        <dbReference type="ARBA" id="ARBA00004429"/>
    </source>
</evidence>
<feature type="transmembrane region" description="Helical" evidence="17">
    <location>
        <begin position="525"/>
        <end position="544"/>
    </location>
</feature>
<feature type="transmembrane region" description="Helical" evidence="17">
    <location>
        <begin position="379"/>
        <end position="399"/>
    </location>
</feature>
<dbReference type="Proteomes" id="UP000679179">
    <property type="component" value="Unassembled WGS sequence"/>
</dbReference>
<keyword evidence="7 17" id="KW-0812">Transmembrane</keyword>
<dbReference type="GO" id="GO:0046872">
    <property type="term" value="F:metal ion binding"/>
    <property type="evidence" value="ECO:0007669"/>
    <property type="project" value="UniProtKB-KW"/>
</dbReference>
<dbReference type="GO" id="GO:0015093">
    <property type="term" value="F:ferrous iron transmembrane transporter activity"/>
    <property type="evidence" value="ECO:0007669"/>
    <property type="project" value="UniProtKB-UniRule"/>
</dbReference>
<organism evidence="19 20">
    <name type="scientific">Clostridium polyendosporum</name>
    <dbReference type="NCBI Taxonomy" id="69208"/>
    <lineage>
        <taxon>Bacteria</taxon>
        <taxon>Bacillati</taxon>
        <taxon>Bacillota</taxon>
        <taxon>Clostridia</taxon>
        <taxon>Eubacteriales</taxon>
        <taxon>Clostridiaceae</taxon>
        <taxon>Clostridium</taxon>
    </lineage>
</organism>
<evidence type="ECO:0000256" key="15">
    <source>
        <dbReference type="PIRSR" id="PIRSR603373-1"/>
    </source>
</evidence>
<dbReference type="AlphaFoldDB" id="A0A919VHJ3"/>
<evidence type="ECO:0000256" key="3">
    <source>
        <dbReference type="ARBA" id="ARBA00022448"/>
    </source>
</evidence>
<feature type="transmembrane region" description="Helical" evidence="17">
    <location>
        <begin position="209"/>
        <end position="230"/>
    </location>
</feature>
<dbReference type="Pfam" id="PF02421">
    <property type="entry name" value="FeoB_N"/>
    <property type="match status" value="1"/>
</dbReference>
<keyword evidence="20" id="KW-1185">Reference proteome</keyword>
<proteinExistence type="inferred from homology"/>
<dbReference type="CDD" id="cd01879">
    <property type="entry name" value="FeoB"/>
    <property type="match status" value="1"/>
</dbReference>
<dbReference type="PANTHER" id="PTHR43185">
    <property type="entry name" value="FERROUS IRON TRANSPORT PROTEIN B"/>
    <property type="match status" value="1"/>
</dbReference>
<comment type="subcellular location">
    <subcellularLocation>
        <location evidence="2">Cell inner membrane</location>
        <topology evidence="2">Multi-pass membrane protein</topology>
    </subcellularLocation>
    <subcellularLocation>
        <location evidence="17">Cell membrane</location>
        <topology evidence="17">Multi-pass membrane protein</topology>
    </subcellularLocation>
</comment>
<dbReference type="InterPro" id="IPR005225">
    <property type="entry name" value="Small_GTP-bd"/>
</dbReference>
<dbReference type="Pfam" id="PF07670">
    <property type="entry name" value="Gate"/>
    <property type="match status" value="2"/>
</dbReference>